<dbReference type="KEGG" id="tet:TTHERM_00069650"/>
<feature type="signal peptide" evidence="1">
    <location>
        <begin position="1"/>
        <end position="20"/>
    </location>
</feature>
<evidence type="ECO:0000313" key="2">
    <source>
        <dbReference type="EMBL" id="EAR87557.1"/>
    </source>
</evidence>
<evidence type="ECO:0000256" key="1">
    <source>
        <dbReference type="SAM" id="SignalP"/>
    </source>
</evidence>
<sequence>MNKIYILTLIAVLMVAITSATPLPPHWPNVFAKDFVEISTKGNQTLADVGTYYYNFAENTQLLTRSNGQFDFFCGFNDEPLACDQIIVENNRYVYFPEQDSCCYCCGQDQGCSVLKPDWFIDPEYHGQQEYSGVQAYWWVIYEQPDQKGPNYYIETTEENPIDRKPLHLARNNYELNFVSDSYRTQFPQITLPTACKATNLGKCPGVCAKIRGDSVTEF</sequence>
<dbReference type="eggNOG" id="ENOG502SAS2">
    <property type="taxonomic scope" value="Eukaryota"/>
</dbReference>
<protein>
    <submittedName>
        <fullName evidence="2">Transmembrane protein, putative</fullName>
    </submittedName>
</protein>
<proteinExistence type="predicted"/>
<keyword evidence="2" id="KW-0472">Membrane</keyword>
<gene>
    <name evidence="2" type="ORF">TTHERM_00069650</name>
</gene>
<accession>I7MDG8</accession>
<evidence type="ECO:0000313" key="3">
    <source>
        <dbReference type="Proteomes" id="UP000009168"/>
    </source>
</evidence>
<dbReference type="InParanoid" id="I7MDG8"/>
<keyword evidence="1" id="KW-0732">Signal</keyword>
<dbReference type="AlphaFoldDB" id="I7MDG8"/>
<dbReference type="Proteomes" id="UP000009168">
    <property type="component" value="Unassembled WGS sequence"/>
</dbReference>
<reference evidence="3" key="1">
    <citation type="journal article" date="2006" name="PLoS Biol.">
        <title>Macronuclear genome sequence of the ciliate Tetrahymena thermophila, a model eukaryote.</title>
        <authorList>
            <person name="Eisen J.A."/>
            <person name="Coyne R.S."/>
            <person name="Wu M."/>
            <person name="Wu D."/>
            <person name="Thiagarajan M."/>
            <person name="Wortman J.R."/>
            <person name="Badger J.H."/>
            <person name="Ren Q."/>
            <person name="Amedeo P."/>
            <person name="Jones K.M."/>
            <person name="Tallon L.J."/>
            <person name="Delcher A.L."/>
            <person name="Salzberg S.L."/>
            <person name="Silva J.C."/>
            <person name="Haas B.J."/>
            <person name="Majoros W.H."/>
            <person name="Farzad M."/>
            <person name="Carlton J.M."/>
            <person name="Smith R.K. Jr."/>
            <person name="Garg J."/>
            <person name="Pearlman R.E."/>
            <person name="Karrer K.M."/>
            <person name="Sun L."/>
            <person name="Manning G."/>
            <person name="Elde N.C."/>
            <person name="Turkewitz A.P."/>
            <person name="Asai D.J."/>
            <person name="Wilkes D.E."/>
            <person name="Wang Y."/>
            <person name="Cai H."/>
            <person name="Collins K."/>
            <person name="Stewart B.A."/>
            <person name="Lee S.R."/>
            <person name="Wilamowska K."/>
            <person name="Weinberg Z."/>
            <person name="Ruzzo W.L."/>
            <person name="Wloga D."/>
            <person name="Gaertig J."/>
            <person name="Frankel J."/>
            <person name="Tsao C.-C."/>
            <person name="Gorovsky M.A."/>
            <person name="Keeling P.J."/>
            <person name="Waller R.F."/>
            <person name="Patron N.J."/>
            <person name="Cherry J.M."/>
            <person name="Stover N.A."/>
            <person name="Krieger C.J."/>
            <person name="del Toro C."/>
            <person name="Ryder H.F."/>
            <person name="Williamson S.C."/>
            <person name="Barbeau R.A."/>
            <person name="Hamilton E.P."/>
            <person name="Orias E."/>
        </authorList>
    </citation>
    <scope>NUCLEOTIDE SEQUENCE [LARGE SCALE GENOMIC DNA]</scope>
    <source>
        <strain evidence="3">SB210</strain>
    </source>
</reference>
<dbReference type="GeneID" id="7829000"/>
<dbReference type="RefSeq" id="XP_001007802.1">
    <property type="nucleotide sequence ID" value="XM_001007802.3"/>
</dbReference>
<keyword evidence="2" id="KW-0812">Transmembrane</keyword>
<dbReference type="OrthoDB" id="406551at2759"/>
<keyword evidence="3" id="KW-1185">Reference proteome</keyword>
<dbReference type="EMBL" id="GG662853">
    <property type="protein sequence ID" value="EAR87557.1"/>
    <property type="molecule type" value="Genomic_DNA"/>
</dbReference>
<name>I7MDG8_TETTS</name>
<feature type="chain" id="PRO_5003712170" evidence="1">
    <location>
        <begin position="21"/>
        <end position="219"/>
    </location>
</feature>
<organism evidence="2 3">
    <name type="scientific">Tetrahymena thermophila (strain SB210)</name>
    <dbReference type="NCBI Taxonomy" id="312017"/>
    <lineage>
        <taxon>Eukaryota</taxon>
        <taxon>Sar</taxon>
        <taxon>Alveolata</taxon>
        <taxon>Ciliophora</taxon>
        <taxon>Intramacronucleata</taxon>
        <taxon>Oligohymenophorea</taxon>
        <taxon>Hymenostomatida</taxon>
        <taxon>Tetrahymenina</taxon>
        <taxon>Tetrahymenidae</taxon>
        <taxon>Tetrahymena</taxon>
    </lineage>
</organism>
<dbReference type="HOGENOM" id="CLU_1279959_0_0_1"/>
<dbReference type="OMA" id="YDISDSH"/>